<evidence type="ECO:0000313" key="2">
    <source>
        <dbReference type="Proteomes" id="UP000018725"/>
    </source>
</evidence>
<accession>A0ACA7PG24</accession>
<sequence>MGQLLMELFSGSLTFHAEESVEHQEVLMLEP</sequence>
<organism evidence="1 2">
    <name type="scientific">Pseudomonas gorinensis</name>
    <dbReference type="NCBI Taxonomy" id="3240790"/>
    <lineage>
        <taxon>Bacteria</taxon>
        <taxon>Pseudomonadati</taxon>
        <taxon>Pseudomonadota</taxon>
        <taxon>Gammaproteobacteria</taxon>
        <taxon>Pseudomonadales</taxon>
        <taxon>Pseudomonadaceae</taxon>
        <taxon>Pseudomonas</taxon>
    </lineage>
</organism>
<proteinExistence type="predicted"/>
<keyword evidence="2" id="KW-1185">Reference proteome</keyword>
<evidence type="ECO:0000313" key="1">
    <source>
        <dbReference type="EMBL" id="AHC38801.1"/>
    </source>
</evidence>
<reference evidence="1 2" key="1">
    <citation type="journal article" date="2014" name="Genome Announc.">
        <title>Complete Genome Sequence of Pseudomonas sp. Strain TKP, Isolated from a gamma-Hexachlorocyclohexane-Degrading Mixed Culture.</title>
        <authorList>
            <person name="Ohtsubo Y."/>
            <person name="Kishida K."/>
            <person name="Sato T."/>
            <person name="Tabata M."/>
            <person name="Kawasumi T."/>
            <person name="Ogura Y."/>
            <person name="Hayashi T."/>
            <person name="Tsuda M."/>
            <person name="Nagata Y."/>
        </authorList>
    </citation>
    <scope>NUCLEOTIDE SEQUENCE [LARGE SCALE GENOMIC DNA]</scope>
    <source>
        <strain evidence="1 2">TKP</strain>
    </source>
</reference>
<dbReference type="EMBL" id="CP006852">
    <property type="protein sequence ID" value="AHC38801.1"/>
    <property type="molecule type" value="Genomic_DNA"/>
</dbReference>
<name>A0ACA7PG24_9PSED</name>
<gene>
    <name evidence="1" type="ORF">U771_31685</name>
</gene>
<dbReference type="Proteomes" id="UP000018725">
    <property type="component" value="Chromosome"/>
</dbReference>
<protein>
    <submittedName>
        <fullName evidence="1">Uncharacterized protein</fullName>
    </submittedName>
</protein>